<dbReference type="RefSeq" id="WP_104922382.1">
    <property type="nucleotide sequence ID" value="NZ_CP019062.1"/>
</dbReference>
<dbReference type="InterPro" id="IPR008822">
    <property type="entry name" value="Endonuclease_RusA-like"/>
</dbReference>
<dbReference type="AlphaFoldDB" id="A0A2L1UPK6"/>
<evidence type="ECO:0000256" key="4">
    <source>
        <dbReference type="ARBA" id="ARBA00022722"/>
    </source>
</evidence>
<comment type="function">
    <text evidence="12">Endonuclease that resolves Holliday junction intermediates made during homologous genetic recombination and DNA repair. Exhibits sequence and structure-selective cleavage of four-way DNA junctions, where it introduces symmetrical nicks in two strands of the same polarity at the 5' side of CC dinucleotides. Corrects the defects in genetic recombination and DNA repair associated with inactivation of RuvAB or RuvC.</text>
</comment>
<gene>
    <name evidence="16" type="ORF">BV494_07925</name>
</gene>
<keyword evidence="6 15" id="KW-0255">Endonuclease</keyword>
<evidence type="ECO:0000313" key="17">
    <source>
        <dbReference type="Proteomes" id="UP000239197"/>
    </source>
</evidence>
<dbReference type="Pfam" id="PF05866">
    <property type="entry name" value="RusA"/>
    <property type="match status" value="1"/>
</dbReference>
<evidence type="ECO:0000256" key="14">
    <source>
        <dbReference type="ARBA" id="ARBA00029488"/>
    </source>
</evidence>
<dbReference type="SUPFAM" id="SSF103084">
    <property type="entry name" value="Holliday junction resolvase RusA"/>
    <property type="match status" value="1"/>
</dbReference>
<evidence type="ECO:0000313" key="16">
    <source>
        <dbReference type="EMBL" id="AVF34865.1"/>
    </source>
</evidence>
<evidence type="ECO:0000256" key="6">
    <source>
        <dbReference type="ARBA" id="ARBA00022759"/>
    </source>
</evidence>
<evidence type="ECO:0000256" key="5">
    <source>
        <dbReference type="ARBA" id="ARBA00022723"/>
    </source>
</evidence>
<reference evidence="17" key="1">
    <citation type="submission" date="2017-01" db="EMBL/GenBank/DDBJ databases">
        <title>Genome sequence of Rouxiella sp. ERMR1:05.</title>
        <authorList>
            <person name="Kumar R."/>
            <person name="Singh D."/>
            <person name="Kumar S."/>
        </authorList>
    </citation>
    <scope>NUCLEOTIDE SEQUENCE [LARGE SCALE GENOMIC DNA]</scope>
    <source>
        <strain evidence="17">ERMR1:05</strain>
    </source>
</reference>
<organism evidence="16 17">
    <name type="scientific">Rahnella sikkimica</name>
    <dbReference type="NCBI Taxonomy" id="1805933"/>
    <lineage>
        <taxon>Bacteria</taxon>
        <taxon>Pseudomonadati</taxon>
        <taxon>Pseudomonadota</taxon>
        <taxon>Gammaproteobacteria</taxon>
        <taxon>Enterobacterales</taxon>
        <taxon>Yersiniaceae</taxon>
        <taxon>Rahnella</taxon>
    </lineage>
</organism>
<dbReference type="GO" id="GO:0006281">
    <property type="term" value="P:DNA repair"/>
    <property type="evidence" value="ECO:0007669"/>
    <property type="project" value="UniProtKB-KW"/>
</dbReference>
<dbReference type="PIRSF" id="PIRSF001007">
    <property type="entry name" value="RusA"/>
    <property type="match status" value="1"/>
</dbReference>
<name>A0A2L1UPK6_9GAMM</name>
<dbReference type="GO" id="GO:0008821">
    <property type="term" value="F:crossover junction DNA endonuclease activity"/>
    <property type="evidence" value="ECO:0007669"/>
    <property type="project" value="UniProtKB-EC"/>
</dbReference>
<evidence type="ECO:0000256" key="10">
    <source>
        <dbReference type="ARBA" id="ARBA00023172"/>
    </source>
</evidence>
<evidence type="ECO:0000256" key="15">
    <source>
        <dbReference type="PIRNR" id="PIRNR001007"/>
    </source>
</evidence>
<dbReference type="EC" id="3.1.21.10" evidence="14 15"/>
<comment type="catalytic activity">
    <reaction evidence="13 15">
        <text>Endonucleolytic cleavage at a junction such as a reciprocal single-stranded crossover between two homologous DNA duplexes (Holliday junction).</text>
        <dbReference type="EC" id="3.1.21.10"/>
    </reaction>
</comment>
<keyword evidence="9" id="KW-0460">Magnesium</keyword>
<dbReference type="Proteomes" id="UP000239197">
    <property type="component" value="Chromosome"/>
</dbReference>
<comment type="function">
    <text evidence="15">Endonuclease that resolves Holliday junction intermediates made during homologous genetic recombination and DNA repair. Exhibits sequence and structure-selective cleavage of four-way DNA junctions, where it introduces symmetrical nicks in two strands of the same polarity at the 5' side of dinucleotides. Corrects the defects in genetic recombination and DNA repair associated with inactivation of ruvAB or ruvC.</text>
</comment>
<dbReference type="EMBL" id="CP019062">
    <property type="protein sequence ID" value="AVF34865.1"/>
    <property type="molecule type" value="Genomic_DNA"/>
</dbReference>
<evidence type="ECO:0000256" key="11">
    <source>
        <dbReference type="ARBA" id="ARBA00023204"/>
    </source>
</evidence>
<dbReference type="InterPro" id="IPR036614">
    <property type="entry name" value="RusA-like_sf"/>
</dbReference>
<evidence type="ECO:0000256" key="3">
    <source>
        <dbReference type="ARBA" id="ARBA00014885"/>
    </source>
</evidence>
<keyword evidence="5" id="KW-0479">Metal-binding</keyword>
<dbReference type="Gene3D" id="3.30.1330.70">
    <property type="entry name" value="Holliday junction resolvase RusA"/>
    <property type="match status" value="1"/>
</dbReference>
<dbReference type="OrthoDB" id="73971at2"/>
<dbReference type="GO" id="GO:0000287">
    <property type="term" value="F:magnesium ion binding"/>
    <property type="evidence" value="ECO:0007669"/>
    <property type="project" value="InterPro"/>
</dbReference>
<comment type="cofactor">
    <cofactor evidence="1">
        <name>Mg(2+)</name>
        <dbReference type="ChEBI" id="CHEBI:18420"/>
    </cofactor>
</comment>
<keyword evidence="7 15" id="KW-0227">DNA damage</keyword>
<keyword evidence="11 15" id="KW-0234">DNA repair</keyword>
<keyword evidence="10" id="KW-0233">DNA recombination</keyword>
<evidence type="ECO:0000256" key="13">
    <source>
        <dbReference type="ARBA" id="ARBA00029354"/>
    </source>
</evidence>
<keyword evidence="8 15" id="KW-0378">Hydrolase</keyword>
<evidence type="ECO:0000256" key="12">
    <source>
        <dbReference type="ARBA" id="ARBA00024745"/>
    </source>
</evidence>
<evidence type="ECO:0000256" key="7">
    <source>
        <dbReference type="ARBA" id="ARBA00022763"/>
    </source>
</evidence>
<dbReference type="GO" id="GO:0006310">
    <property type="term" value="P:DNA recombination"/>
    <property type="evidence" value="ECO:0007669"/>
    <property type="project" value="UniProtKB-KW"/>
</dbReference>
<evidence type="ECO:0000256" key="8">
    <source>
        <dbReference type="ARBA" id="ARBA00022801"/>
    </source>
</evidence>
<proteinExistence type="inferred from homology"/>
<protein>
    <recommendedName>
        <fullName evidence="3 15">Crossover junction endodeoxyribonuclease rusA</fullName>
        <ecNumber evidence="14 15">3.1.21.10</ecNumber>
    </recommendedName>
</protein>
<evidence type="ECO:0000256" key="9">
    <source>
        <dbReference type="ARBA" id="ARBA00022842"/>
    </source>
</evidence>
<evidence type="ECO:0000256" key="2">
    <source>
        <dbReference type="ARBA" id="ARBA00011738"/>
    </source>
</evidence>
<dbReference type="KEGG" id="rox:BV494_07925"/>
<sequence length="128" mass="14395">MQLILPFPPSVNGYWRATKTGVKISARGRIFRSNALASIYQQLRCSPPALLTELDVHLVLFPPTRAKRDLDNFQKALFDGLTHAGIWKDDSQVKRMTVEWGPVTKEGKAEITITDFKPAGVQPAYRVE</sequence>
<keyword evidence="17" id="KW-1185">Reference proteome</keyword>
<dbReference type="InterPro" id="IPR016281">
    <property type="entry name" value="Endonuclease_RusA"/>
</dbReference>
<comment type="subunit">
    <text evidence="2">Homodimer.</text>
</comment>
<keyword evidence="4 15" id="KW-0540">Nuclease</keyword>
<accession>A0A2L1UPK6</accession>
<comment type="similarity">
    <text evidence="15">Belongs to the rusA family.</text>
</comment>
<evidence type="ECO:0000256" key="1">
    <source>
        <dbReference type="ARBA" id="ARBA00001946"/>
    </source>
</evidence>